<evidence type="ECO:0000313" key="5">
    <source>
        <dbReference type="EMBL" id="CEM17678.1"/>
    </source>
</evidence>
<keyword evidence="2" id="KW-0433">Leucine-rich repeat</keyword>
<protein>
    <submittedName>
        <fullName evidence="5">Uncharacterized protein</fullName>
    </submittedName>
</protein>
<dbReference type="SMART" id="SM00367">
    <property type="entry name" value="LRR_CC"/>
    <property type="match status" value="4"/>
</dbReference>
<dbReference type="AlphaFoldDB" id="A0A0G4FT73"/>
<dbReference type="Pfam" id="PF13516">
    <property type="entry name" value="LRR_6"/>
    <property type="match status" value="3"/>
</dbReference>
<reference evidence="5" key="1">
    <citation type="submission" date="2014-11" db="EMBL/GenBank/DDBJ databases">
        <authorList>
            <person name="Otto D Thomas"/>
            <person name="Naeem Raeece"/>
        </authorList>
    </citation>
    <scope>NUCLEOTIDE SEQUENCE</scope>
</reference>
<dbReference type="InterPro" id="IPR001611">
    <property type="entry name" value="Leu-rich_rpt"/>
</dbReference>
<dbReference type="PANTHER" id="PTHR24113:SF12">
    <property type="entry name" value="RAN GTPASE-ACTIVATING PROTEIN 1"/>
    <property type="match status" value="1"/>
</dbReference>
<dbReference type="PhylomeDB" id="A0A0G4FT73"/>
<evidence type="ECO:0000256" key="3">
    <source>
        <dbReference type="ARBA" id="ARBA00022737"/>
    </source>
</evidence>
<dbReference type="InterPro" id="IPR006553">
    <property type="entry name" value="Leu-rich_rpt_Cys-con_subtyp"/>
</dbReference>
<gene>
    <name evidence="5" type="ORF">Cvel_18555</name>
</gene>
<dbReference type="VEuPathDB" id="CryptoDB:Cvel_18555"/>
<keyword evidence="3" id="KW-0677">Repeat</keyword>
<name>A0A0G4FT73_9ALVE</name>
<dbReference type="SMART" id="SM00368">
    <property type="entry name" value="LRR_RI"/>
    <property type="match status" value="9"/>
</dbReference>
<evidence type="ECO:0000256" key="1">
    <source>
        <dbReference type="ARBA" id="ARBA00022468"/>
    </source>
</evidence>
<dbReference type="EMBL" id="CDMZ01000601">
    <property type="protein sequence ID" value="CEM17678.1"/>
    <property type="molecule type" value="Genomic_DNA"/>
</dbReference>
<feature type="compositionally biased region" description="Basic and acidic residues" evidence="4">
    <location>
        <begin position="29"/>
        <end position="52"/>
    </location>
</feature>
<evidence type="ECO:0000256" key="4">
    <source>
        <dbReference type="SAM" id="MobiDB-lite"/>
    </source>
</evidence>
<dbReference type="PANTHER" id="PTHR24113">
    <property type="entry name" value="RAN GTPASE-ACTIVATING PROTEIN 1"/>
    <property type="match status" value="1"/>
</dbReference>
<dbReference type="GO" id="GO:0005634">
    <property type="term" value="C:nucleus"/>
    <property type="evidence" value="ECO:0007669"/>
    <property type="project" value="TreeGrafter"/>
</dbReference>
<feature type="region of interest" description="Disordered" evidence="4">
    <location>
        <begin position="1"/>
        <end position="52"/>
    </location>
</feature>
<dbReference type="Gene3D" id="3.80.10.10">
    <property type="entry name" value="Ribonuclease Inhibitor"/>
    <property type="match status" value="4"/>
</dbReference>
<keyword evidence="1" id="KW-0343">GTPase activation</keyword>
<dbReference type="GO" id="GO:0006913">
    <property type="term" value="P:nucleocytoplasmic transport"/>
    <property type="evidence" value="ECO:0007669"/>
    <property type="project" value="TreeGrafter"/>
</dbReference>
<dbReference type="GO" id="GO:0005829">
    <property type="term" value="C:cytosol"/>
    <property type="evidence" value="ECO:0007669"/>
    <property type="project" value="TreeGrafter"/>
</dbReference>
<dbReference type="SUPFAM" id="SSF52047">
    <property type="entry name" value="RNI-like"/>
    <property type="match status" value="2"/>
</dbReference>
<dbReference type="GO" id="GO:0031267">
    <property type="term" value="F:small GTPase binding"/>
    <property type="evidence" value="ECO:0007669"/>
    <property type="project" value="TreeGrafter"/>
</dbReference>
<organism evidence="5">
    <name type="scientific">Chromera velia CCMP2878</name>
    <dbReference type="NCBI Taxonomy" id="1169474"/>
    <lineage>
        <taxon>Eukaryota</taxon>
        <taxon>Sar</taxon>
        <taxon>Alveolata</taxon>
        <taxon>Colpodellida</taxon>
        <taxon>Chromeraceae</taxon>
        <taxon>Chromera</taxon>
    </lineage>
</organism>
<dbReference type="GO" id="GO:0048471">
    <property type="term" value="C:perinuclear region of cytoplasm"/>
    <property type="evidence" value="ECO:0007669"/>
    <property type="project" value="TreeGrafter"/>
</dbReference>
<evidence type="ECO:0000256" key="2">
    <source>
        <dbReference type="ARBA" id="ARBA00022614"/>
    </source>
</evidence>
<proteinExistence type="predicted"/>
<dbReference type="InterPro" id="IPR032675">
    <property type="entry name" value="LRR_dom_sf"/>
</dbReference>
<dbReference type="GO" id="GO:0005096">
    <property type="term" value="F:GTPase activator activity"/>
    <property type="evidence" value="ECO:0007669"/>
    <property type="project" value="UniProtKB-KW"/>
</dbReference>
<accession>A0A0G4FT73</accession>
<dbReference type="InterPro" id="IPR027038">
    <property type="entry name" value="RanGap"/>
</dbReference>
<sequence length="852" mass="91556">MSTEKSVSQETEEAGIGEGVPRDGPPAEGPDRKTQKTKPNIEKETGDTQPKDDSLSAFLLMMRLDSQTLSGLARERESFGLAWLGLRLLKRTLRKNPVTSPRSIDLSGARGLSPEKIFLFLDSLPASVEEMKLDSAAVKRRGLPLFVSFLERLSSAREGGQEAPCLKSFTFAEGSIGPEGAAKIFLLLLSSLETLCLKGNRLGPKGIRAVAEGVREEKAASLRVLDLERTGLEKEGLKSLCEVMNRKSLKVETLNLSGNAIGGKEEMEGLRSVLCKYSLPSIRELFLRECGLTDGGARCVLQAMEVDDLPELEVFDVGENRLTPFGLKHIGFALRLGGVPRLRDLNLSEACFSGDGVGEFLRALSHPNCPRDLVVRGVRLASEDLDEEEVHALGAGKCPSLRSLDLSLSADLSADDHVTAFLEQMANEEGGGKFEVLDLRLELSGENRNESLTSLGVVIGKGSFACLGKLDVWRSMNGYEDEDGNFIDDDDDDDMDMTEGRSAFFTSLSRAFLPRLSELHVYDLLLTDADMTLFAEAVRVGNLPGLRVLVLGGERVDGGVGRVGMEALMGAVVESRDGLPFLETIDFYGTRAGEGAGSLGTSLLSGKLARLSSICLMNSHLTDAALREIAHAVKEGGLVGITVLDLRGTEIEGQTWGEFMRAIAESEGGMSKLNLFPPRLRSEITFKVSQVNVNVDSLIRAIGESEGGLPSCVKNLVLSGGRFSEEALVSLATSGGGESGGKLSHLTSLDLSSCGIDDAGLRRLGEVFSAYECRSLLTIVLYKNEISLEGLQAFLGALTPQSLPALRFLHLDGQTGVGGEEEQEKFASSVRSLREAAHSAGKLLGWKGHFAG</sequence>